<dbReference type="InterPro" id="IPR000980">
    <property type="entry name" value="SH2"/>
</dbReference>
<feature type="domain" description="SH3" evidence="7">
    <location>
        <begin position="2"/>
        <end position="61"/>
    </location>
</feature>
<evidence type="ECO:0000256" key="2">
    <source>
        <dbReference type="ARBA" id="ARBA00022999"/>
    </source>
</evidence>
<proteinExistence type="predicted"/>
<dbReference type="PRINTS" id="PR00452">
    <property type="entry name" value="SH3DOMAIN"/>
</dbReference>
<gene>
    <name evidence="8" type="ORF">AB6A40_003309</name>
</gene>
<evidence type="ECO:0000313" key="8">
    <source>
        <dbReference type="EMBL" id="MFH4976600.1"/>
    </source>
</evidence>
<dbReference type="SUPFAM" id="SSF50044">
    <property type="entry name" value="SH3-domain"/>
    <property type="match status" value="3"/>
</dbReference>
<dbReference type="GO" id="GO:0016192">
    <property type="term" value="P:vesicle-mediated transport"/>
    <property type="evidence" value="ECO:0007669"/>
    <property type="project" value="UniProtKB-ARBA"/>
</dbReference>
<dbReference type="SMART" id="SM00326">
    <property type="entry name" value="SH3"/>
    <property type="match status" value="3"/>
</dbReference>
<dbReference type="PANTHER" id="PTHR19969">
    <property type="entry name" value="SH2-SH3 ADAPTOR PROTEIN-RELATED"/>
    <property type="match status" value="1"/>
</dbReference>
<dbReference type="PROSITE" id="PS50002">
    <property type="entry name" value="SH3"/>
    <property type="match status" value="3"/>
</dbReference>
<sequence length="425" mass="47907">MSNDTFVIVKYDYSAQDRQELSIQKNERLRLIDDTRNWWQVENDRGIIGYVPSNYVRKESFVEKAKESFKGFGKPSKSKTFETNGQSDFNAVNQKSDFQTGRLEFASNSSNGTGGRIKESSNVGTSYAKAKYAYEPQRDDELRLSKGDLVVVIEKSSDGWWKGQCRGKTGWFPSNYVEDASVEKFSPSRNVEGDNSTVMIPPKNDIMEVVVAMYSFDAQSAEELSFQKGERLEIIDHPAHDPEWWMARNSRGETGLVPTNYIKVVDRNSPAAEEFSNVRQTNGRTGNGSISIPMSSKEYTPSSAHSGFANPSAGDNPESYSSKPWFYGKITRVEADAQLNARGDNGDFLVRDSESNPGDYSVSLKSADRNKHFKVEVDKAAGKFKIGTRTFASLDDLIKYYMSSPIYTNDKTNERLFLIKPLRKY</sequence>
<evidence type="ECO:0000259" key="6">
    <source>
        <dbReference type="PROSITE" id="PS50001"/>
    </source>
</evidence>
<dbReference type="FunFam" id="2.30.30.40:FF:000110">
    <property type="entry name" value="Cytoplasmic protein"/>
    <property type="match status" value="1"/>
</dbReference>
<protein>
    <submittedName>
        <fullName evidence="8">Uncharacterized protein</fullName>
    </submittedName>
</protein>
<dbReference type="EMBL" id="JBGFUD010001666">
    <property type="protein sequence ID" value="MFH4976600.1"/>
    <property type="molecule type" value="Genomic_DNA"/>
</dbReference>
<dbReference type="InterPro" id="IPR001452">
    <property type="entry name" value="SH3_domain"/>
</dbReference>
<comment type="caution">
    <text evidence="8">The sequence shown here is derived from an EMBL/GenBank/DDBJ whole genome shotgun (WGS) entry which is preliminary data.</text>
</comment>
<dbReference type="PANTHER" id="PTHR19969:SF14">
    <property type="entry name" value="DREADLOCKS, ISOFORM B"/>
    <property type="match status" value="1"/>
</dbReference>
<keyword evidence="9" id="KW-1185">Reference proteome</keyword>
<reference evidence="8 9" key="1">
    <citation type="submission" date="2024-08" db="EMBL/GenBank/DDBJ databases">
        <title>Gnathostoma spinigerum genome.</title>
        <authorList>
            <person name="Gonzalez-Bertolin B."/>
            <person name="Monzon S."/>
            <person name="Zaballos A."/>
            <person name="Jimenez P."/>
            <person name="Dekumyoy P."/>
            <person name="Varona S."/>
            <person name="Cuesta I."/>
            <person name="Sumanam S."/>
            <person name="Adisakwattana P."/>
            <person name="Gasser R.B."/>
            <person name="Hernandez-Gonzalez A."/>
            <person name="Young N.D."/>
            <person name="Perteguer M.J."/>
        </authorList>
    </citation>
    <scope>NUCLEOTIDE SEQUENCE [LARGE SCALE GENOMIC DNA]</scope>
    <source>
        <strain evidence="8">AL3</strain>
        <tissue evidence="8">Liver</tissue>
    </source>
</reference>
<dbReference type="PROSITE" id="PS50001">
    <property type="entry name" value="SH2"/>
    <property type="match status" value="1"/>
</dbReference>
<dbReference type="Gene3D" id="2.30.30.40">
    <property type="entry name" value="SH3 Domains"/>
    <property type="match status" value="3"/>
</dbReference>
<dbReference type="PRINTS" id="PR00401">
    <property type="entry name" value="SH2DOMAIN"/>
</dbReference>
<dbReference type="Pfam" id="PF00017">
    <property type="entry name" value="SH2"/>
    <property type="match status" value="1"/>
</dbReference>
<evidence type="ECO:0000256" key="1">
    <source>
        <dbReference type="ARBA" id="ARBA00022443"/>
    </source>
</evidence>
<dbReference type="FunFam" id="2.30.30.40:FF:000072">
    <property type="entry name" value="Unconventional Myosin IB"/>
    <property type="match status" value="1"/>
</dbReference>
<feature type="domain" description="SH3" evidence="7">
    <location>
        <begin position="205"/>
        <end position="267"/>
    </location>
</feature>
<dbReference type="Gene3D" id="3.30.505.10">
    <property type="entry name" value="SH2 domain"/>
    <property type="match status" value="1"/>
</dbReference>
<feature type="region of interest" description="Disordered" evidence="5">
    <location>
        <begin position="273"/>
        <end position="316"/>
    </location>
</feature>
<evidence type="ECO:0000313" key="9">
    <source>
        <dbReference type="Proteomes" id="UP001608902"/>
    </source>
</evidence>
<evidence type="ECO:0000256" key="5">
    <source>
        <dbReference type="SAM" id="MobiDB-lite"/>
    </source>
</evidence>
<dbReference type="InterPro" id="IPR036028">
    <property type="entry name" value="SH3-like_dom_sf"/>
</dbReference>
<organism evidence="8 9">
    <name type="scientific">Gnathostoma spinigerum</name>
    <dbReference type="NCBI Taxonomy" id="75299"/>
    <lineage>
        <taxon>Eukaryota</taxon>
        <taxon>Metazoa</taxon>
        <taxon>Ecdysozoa</taxon>
        <taxon>Nematoda</taxon>
        <taxon>Chromadorea</taxon>
        <taxon>Rhabditida</taxon>
        <taxon>Spirurina</taxon>
        <taxon>Gnathostomatomorpha</taxon>
        <taxon>Gnathostomatoidea</taxon>
        <taxon>Gnathostomatidae</taxon>
        <taxon>Gnathostoma</taxon>
    </lineage>
</organism>
<dbReference type="PRINTS" id="PR00499">
    <property type="entry name" value="P67PHOX"/>
</dbReference>
<name>A0ABD6EAD5_9BILA</name>
<evidence type="ECO:0000256" key="3">
    <source>
        <dbReference type="PROSITE-ProRule" id="PRU00191"/>
    </source>
</evidence>
<accession>A0ABD6EAD5</accession>
<feature type="compositionally biased region" description="Polar residues" evidence="5">
    <location>
        <begin position="277"/>
        <end position="305"/>
    </location>
</feature>
<dbReference type="SMART" id="SM00252">
    <property type="entry name" value="SH2"/>
    <property type="match status" value="1"/>
</dbReference>
<keyword evidence="2 3" id="KW-0727">SH2 domain</keyword>
<evidence type="ECO:0000259" key="7">
    <source>
        <dbReference type="PROSITE" id="PS50002"/>
    </source>
</evidence>
<dbReference type="Pfam" id="PF00018">
    <property type="entry name" value="SH3_1"/>
    <property type="match status" value="2"/>
</dbReference>
<evidence type="ECO:0000256" key="4">
    <source>
        <dbReference type="PROSITE-ProRule" id="PRU00192"/>
    </source>
</evidence>
<keyword evidence="1 4" id="KW-0728">SH3 domain</keyword>
<dbReference type="CDD" id="cd11766">
    <property type="entry name" value="SH3_Nck_2"/>
    <property type="match status" value="1"/>
</dbReference>
<feature type="domain" description="SH3" evidence="7">
    <location>
        <begin position="123"/>
        <end position="182"/>
    </location>
</feature>
<dbReference type="Pfam" id="PF14604">
    <property type="entry name" value="SH3_9"/>
    <property type="match status" value="1"/>
</dbReference>
<feature type="domain" description="SH2" evidence="6">
    <location>
        <begin position="325"/>
        <end position="422"/>
    </location>
</feature>
<dbReference type="Proteomes" id="UP001608902">
    <property type="component" value="Unassembled WGS sequence"/>
</dbReference>
<dbReference type="InterPro" id="IPR036860">
    <property type="entry name" value="SH2_dom_sf"/>
</dbReference>
<dbReference type="AlphaFoldDB" id="A0ABD6EAD5"/>
<dbReference type="CDD" id="cd11767">
    <property type="entry name" value="SH3_Nck_3"/>
    <property type="match status" value="1"/>
</dbReference>
<dbReference type="SUPFAM" id="SSF55550">
    <property type="entry name" value="SH2 domain"/>
    <property type="match status" value="1"/>
</dbReference>
<dbReference type="InterPro" id="IPR051184">
    <property type="entry name" value="Tyrosine-phos_adapter"/>
</dbReference>